<keyword evidence="6" id="KW-1185">Reference proteome</keyword>
<dbReference type="InterPro" id="IPR036390">
    <property type="entry name" value="WH_DNA-bd_sf"/>
</dbReference>
<evidence type="ECO:0000313" key="5">
    <source>
        <dbReference type="EMBL" id="MBB4686657.1"/>
    </source>
</evidence>
<name>A0A840IZD5_9PSEU</name>
<dbReference type="PROSITE" id="PS01117">
    <property type="entry name" value="HTH_MARR_1"/>
    <property type="match status" value="1"/>
</dbReference>
<dbReference type="InterPro" id="IPR036388">
    <property type="entry name" value="WH-like_DNA-bd_sf"/>
</dbReference>
<evidence type="ECO:0000259" key="4">
    <source>
        <dbReference type="PROSITE" id="PS50995"/>
    </source>
</evidence>
<dbReference type="AlphaFoldDB" id="A0A840IZD5"/>
<proteinExistence type="predicted"/>
<dbReference type="EMBL" id="JACHMG010000001">
    <property type="protein sequence ID" value="MBB4686657.1"/>
    <property type="molecule type" value="Genomic_DNA"/>
</dbReference>
<dbReference type="InterPro" id="IPR000835">
    <property type="entry name" value="HTH_MarR-typ"/>
</dbReference>
<keyword evidence="2 5" id="KW-0238">DNA-binding</keyword>
<dbReference type="PANTHER" id="PTHR39515">
    <property type="entry name" value="CONSERVED PROTEIN"/>
    <property type="match status" value="1"/>
</dbReference>
<dbReference type="InterPro" id="IPR023187">
    <property type="entry name" value="Tscrpt_reg_MarR-type_CS"/>
</dbReference>
<dbReference type="Pfam" id="PF12802">
    <property type="entry name" value="MarR_2"/>
    <property type="match status" value="1"/>
</dbReference>
<evidence type="ECO:0000256" key="2">
    <source>
        <dbReference type="ARBA" id="ARBA00023125"/>
    </source>
</evidence>
<dbReference type="GO" id="GO:0003677">
    <property type="term" value="F:DNA binding"/>
    <property type="evidence" value="ECO:0007669"/>
    <property type="project" value="UniProtKB-KW"/>
</dbReference>
<organism evidence="5 6">
    <name type="scientific">Amycolatopsis jiangsuensis</name>
    <dbReference type="NCBI Taxonomy" id="1181879"/>
    <lineage>
        <taxon>Bacteria</taxon>
        <taxon>Bacillati</taxon>
        <taxon>Actinomycetota</taxon>
        <taxon>Actinomycetes</taxon>
        <taxon>Pseudonocardiales</taxon>
        <taxon>Pseudonocardiaceae</taxon>
        <taxon>Amycolatopsis</taxon>
    </lineage>
</organism>
<gene>
    <name evidence="5" type="ORF">BJY18_004142</name>
</gene>
<evidence type="ECO:0000256" key="3">
    <source>
        <dbReference type="ARBA" id="ARBA00023163"/>
    </source>
</evidence>
<dbReference type="GO" id="GO:0003700">
    <property type="term" value="F:DNA-binding transcription factor activity"/>
    <property type="evidence" value="ECO:0007669"/>
    <property type="project" value="InterPro"/>
</dbReference>
<dbReference type="Gene3D" id="1.10.10.10">
    <property type="entry name" value="Winged helix-like DNA-binding domain superfamily/Winged helix DNA-binding domain"/>
    <property type="match status" value="1"/>
</dbReference>
<dbReference type="Proteomes" id="UP000581769">
    <property type="component" value="Unassembled WGS sequence"/>
</dbReference>
<evidence type="ECO:0000313" key="6">
    <source>
        <dbReference type="Proteomes" id="UP000581769"/>
    </source>
</evidence>
<comment type="caution">
    <text evidence="5">The sequence shown here is derived from an EMBL/GenBank/DDBJ whole genome shotgun (WGS) entry which is preliminary data.</text>
</comment>
<dbReference type="RefSeq" id="WP_184781486.1">
    <property type="nucleotide sequence ID" value="NZ_JACHMG010000001.1"/>
</dbReference>
<sequence length="141" mass="15135">MDLDDLAASLYDGLSLLSRRLRLLPAPGELSLPERAALSRLNRTGPTTAAELARAEQITAQAMGTTVNSLEDRGLVERHPDPNDGRRAVLTVSAAGQEMLRHKRNARTAQLAQVLDEQFTSAELKALTAAAPLLERLGSGL</sequence>
<dbReference type="InterPro" id="IPR052526">
    <property type="entry name" value="HTH-type_Bedaq_tolerance"/>
</dbReference>
<keyword evidence="3" id="KW-0804">Transcription</keyword>
<feature type="domain" description="HTH marR-type" evidence="4">
    <location>
        <begin position="1"/>
        <end position="139"/>
    </location>
</feature>
<keyword evidence="1" id="KW-0805">Transcription regulation</keyword>
<accession>A0A840IZD5</accession>
<dbReference type="SUPFAM" id="SSF46785">
    <property type="entry name" value="Winged helix' DNA-binding domain"/>
    <property type="match status" value="1"/>
</dbReference>
<dbReference type="Gene3D" id="1.10.287.100">
    <property type="match status" value="1"/>
</dbReference>
<dbReference type="PROSITE" id="PS50995">
    <property type="entry name" value="HTH_MARR_2"/>
    <property type="match status" value="1"/>
</dbReference>
<dbReference type="PANTHER" id="PTHR39515:SF2">
    <property type="entry name" value="HTH-TYPE TRANSCRIPTIONAL REGULATOR RV0880"/>
    <property type="match status" value="1"/>
</dbReference>
<protein>
    <submittedName>
        <fullName evidence="5">DNA-binding MarR family transcriptional regulator</fullName>
    </submittedName>
</protein>
<evidence type="ECO:0000256" key="1">
    <source>
        <dbReference type="ARBA" id="ARBA00023015"/>
    </source>
</evidence>
<dbReference type="SMART" id="SM00347">
    <property type="entry name" value="HTH_MARR"/>
    <property type="match status" value="1"/>
</dbReference>
<reference evidence="5 6" key="1">
    <citation type="submission" date="2020-08" db="EMBL/GenBank/DDBJ databases">
        <title>Sequencing the genomes of 1000 actinobacteria strains.</title>
        <authorList>
            <person name="Klenk H.-P."/>
        </authorList>
    </citation>
    <scope>NUCLEOTIDE SEQUENCE [LARGE SCALE GENOMIC DNA]</scope>
    <source>
        <strain evidence="5 6">DSM 45859</strain>
    </source>
</reference>